<feature type="chain" id="PRO_5030820107" description="Tetratricopeptide repeat protein" evidence="1">
    <location>
        <begin position="38"/>
        <end position="429"/>
    </location>
</feature>
<dbReference type="EMBL" id="JACLAW010000009">
    <property type="protein sequence ID" value="MBC2666434.1"/>
    <property type="molecule type" value="Genomic_DNA"/>
</dbReference>
<organism evidence="2 3">
    <name type="scientific">Novosphingobium flavum</name>
    <dbReference type="NCBI Taxonomy" id="1778672"/>
    <lineage>
        <taxon>Bacteria</taxon>
        <taxon>Pseudomonadati</taxon>
        <taxon>Pseudomonadota</taxon>
        <taxon>Alphaproteobacteria</taxon>
        <taxon>Sphingomonadales</taxon>
        <taxon>Sphingomonadaceae</taxon>
        <taxon>Novosphingobium</taxon>
    </lineage>
</organism>
<dbReference type="InterPro" id="IPR011990">
    <property type="entry name" value="TPR-like_helical_dom_sf"/>
</dbReference>
<name>A0A7X1KMA9_9SPHN</name>
<evidence type="ECO:0000256" key="1">
    <source>
        <dbReference type="SAM" id="SignalP"/>
    </source>
</evidence>
<proteinExistence type="predicted"/>
<dbReference type="AlphaFoldDB" id="A0A7X1KMA9"/>
<feature type="signal peptide" evidence="1">
    <location>
        <begin position="1"/>
        <end position="37"/>
    </location>
</feature>
<protein>
    <recommendedName>
        <fullName evidence="4">Tetratricopeptide repeat protein</fullName>
    </recommendedName>
</protein>
<keyword evidence="3" id="KW-1185">Reference proteome</keyword>
<keyword evidence="1" id="KW-0732">Signal</keyword>
<comment type="caution">
    <text evidence="2">The sequence shown here is derived from an EMBL/GenBank/DDBJ whole genome shotgun (WGS) entry which is preliminary data.</text>
</comment>
<evidence type="ECO:0000313" key="3">
    <source>
        <dbReference type="Proteomes" id="UP000566813"/>
    </source>
</evidence>
<evidence type="ECO:0000313" key="2">
    <source>
        <dbReference type="EMBL" id="MBC2666434.1"/>
    </source>
</evidence>
<dbReference type="Proteomes" id="UP000566813">
    <property type="component" value="Unassembled WGS sequence"/>
</dbReference>
<dbReference type="SUPFAM" id="SSF48452">
    <property type="entry name" value="TPR-like"/>
    <property type="match status" value="1"/>
</dbReference>
<sequence length="429" mass="44697">MFPNSKRARSLSRAAMAAALALGAAGGATLVATPAMAQKQAKPQLSPAFSKLAAPLQNGLNAAQKAKPDAAGIAALKQQAEAALAAATTPDDKFFGGQFAIQASQLDNDKPLQRKGLQAAVDSGKMAGADLGKFQFFLGANMMETKDYAGAQAAFNSAISNGYTGNDIEVLLAETYFGQQQNQAGYDALAKAIEAKKAAGTPAPQEWFARGISVAYRAKQYDQALRFGTGLAATYPTKDNWGDAISIARLAGKYQAQETLDLMRLMGRTGSFRDTSDYSEYLQAADARRAPGEVLKVLDAGVAAGKLNASDVFVTENRTQANARLAADKAGLPSLDKDAHAPAATGATVVAAADAFLSYDDNAKAEELYKIALTKPGIDKDRALTRLGIAQVGLGKYADAQASFGQIGGVRKPIAALWTAYAAQKAKGG</sequence>
<accession>A0A7X1KMA9</accession>
<gene>
    <name evidence="2" type="ORF">H7F51_12970</name>
</gene>
<reference evidence="2 3" key="1">
    <citation type="submission" date="2020-08" db="EMBL/GenBank/DDBJ databases">
        <title>The genome sequence of type strain Novosphingobium flavum NBRC 111647.</title>
        <authorList>
            <person name="Liu Y."/>
        </authorList>
    </citation>
    <scope>NUCLEOTIDE SEQUENCE [LARGE SCALE GENOMIC DNA]</scope>
    <source>
        <strain evidence="2 3">NBRC 111647</strain>
    </source>
</reference>
<evidence type="ECO:0008006" key="4">
    <source>
        <dbReference type="Google" id="ProtNLM"/>
    </source>
</evidence>
<dbReference type="RefSeq" id="WP_185664729.1">
    <property type="nucleotide sequence ID" value="NZ_JACLAW010000009.1"/>
</dbReference>